<proteinExistence type="inferred from homology"/>
<keyword evidence="3" id="KW-0378">Hydrolase</keyword>
<feature type="chain" id="PRO_5021023970" evidence="4">
    <location>
        <begin position="23"/>
        <end position="305"/>
    </location>
</feature>
<evidence type="ECO:0000256" key="4">
    <source>
        <dbReference type="SAM" id="SignalP"/>
    </source>
</evidence>
<keyword evidence="7" id="KW-1185">Reference proteome</keyword>
<dbReference type="AlphaFoldDB" id="A0A4S8MIV1"/>
<dbReference type="GO" id="GO:0008252">
    <property type="term" value="F:nucleotidase activity"/>
    <property type="evidence" value="ECO:0007669"/>
    <property type="project" value="InterPro"/>
</dbReference>
<dbReference type="Pfam" id="PF01975">
    <property type="entry name" value="SurE"/>
    <property type="match status" value="1"/>
</dbReference>
<dbReference type="GO" id="GO:0046872">
    <property type="term" value="F:metal ion binding"/>
    <property type="evidence" value="ECO:0007669"/>
    <property type="project" value="UniProtKB-KW"/>
</dbReference>
<dbReference type="InterPro" id="IPR002828">
    <property type="entry name" value="SurE-like_Pase/nucleotidase"/>
</dbReference>
<gene>
    <name evidence="6" type="ORF">K435DRAFT_962975</name>
</gene>
<feature type="domain" description="Survival protein SurE-like phosphatase/nucleotidase" evidence="5">
    <location>
        <begin position="25"/>
        <end position="226"/>
    </location>
</feature>
<comment type="similarity">
    <text evidence="1">Belongs to the SurE nucleotidase family.</text>
</comment>
<dbReference type="Proteomes" id="UP000297245">
    <property type="component" value="Unassembled WGS sequence"/>
</dbReference>
<protein>
    <submittedName>
        <fullName evidence="6">Survival protein sure-like phosphatase/nucleotidase</fullName>
    </submittedName>
</protein>
<sequence length="305" mass="32449">MYMSTFFRSLSAFSSVALIVSAKRVVLSNDDGWAVAMIRAQYEALTEDHDVILSCPAINLSGTGSLSFPPVRTLYPCEFNTCPIFSPAEGFNVSDPYINYVNGFPVDAVRYGMKTLAPKFFEGSAPDFVVSGPNVGNNLAFLKTSGTVGAACEASLQGIPSVAISGSGDSLSQVSYTTLESEPFSRNTMASRIYAALTVKFLNILLSYADPILPPGISLNVNYPSIKGCYSVSSFNFILSRVTPDASAVDVETCRKRSLPAEADVVAKHGCFVSVSVFNASTKADVDASTQKVVLDKLAGLLTCL</sequence>
<evidence type="ECO:0000256" key="1">
    <source>
        <dbReference type="ARBA" id="ARBA00011062"/>
    </source>
</evidence>
<accession>A0A4S8MIV1</accession>
<keyword evidence="2" id="KW-0479">Metal-binding</keyword>
<dbReference type="InterPro" id="IPR036523">
    <property type="entry name" value="SurE-like_sf"/>
</dbReference>
<feature type="signal peptide" evidence="4">
    <location>
        <begin position="1"/>
        <end position="22"/>
    </location>
</feature>
<reference evidence="6 7" key="1">
    <citation type="journal article" date="2019" name="Nat. Ecol. Evol.">
        <title>Megaphylogeny resolves global patterns of mushroom evolution.</title>
        <authorList>
            <person name="Varga T."/>
            <person name="Krizsan K."/>
            <person name="Foldi C."/>
            <person name="Dima B."/>
            <person name="Sanchez-Garcia M."/>
            <person name="Sanchez-Ramirez S."/>
            <person name="Szollosi G.J."/>
            <person name="Szarkandi J.G."/>
            <person name="Papp V."/>
            <person name="Albert L."/>
            <person name="Andreopoulos W."/>
            <person name="Angelini C."/>
            <person name="Antonin V."/>
            <person name="Barry K.W."/>
            <person name="Bougher N.L."/>
            <person name="Buchanan P."/>
            <person name="Buyck B."/>
            <person name="Bense V."/>
            <person name="Catcheside P."/>
            <person name="Chovatia M."/>
            <person name="Cooper J."/>
            <person name="Damon W."/>
            <person name="Desjardin D."/>
            <person name="Finy P."/>
            <person name="Geml J."/>
            <person name="Haridas S."/>
            <person name="Hughes K."/>
            <person name="Justo A."/>
            <person name="Karasinski D."/>
            <person name="Kautmanova I."/>
            <person name="Kiss B."/>
            <person name="Kocsube S."/>
            <person name="Kotiranta H."/>
            <person name="LaButti K.M."/>
            <person name="Lechner B.E."/>
            <person name="Liimatainen K."/>
            <person name="Lipzen A."/>
            <person name="Lukacs Z."/>
            <person name="Mihaltcheva S."/>
            <person name="Morgado L.N."/>
            <person name="Niskanen T."/>
            <person name="Noordeloos M.E."/>
            <person name="Ohm R.A."/>
            <person name="Ortiz-Santana B."/>
            <person name="Ovrebo C."/>
            <person name="Racz N."/>
            <person name="Riley R."/>
            <person name="Savchenko A."/>
            <person name="Shiryaev A."/>
            <person name="Soop K."/>
            <person name="Spirin V."/>
            <person name="Szebenyi C."/>
            <person name="Tomsovsky M."/>
            <person name="Tulloss R.E."/>
            <person name="Uehling J."/>
            <person name="Grigoriev I.V."/>
            <person name="Vagvolgyi C."/>
            <person name="Papp T."/>
            <person name="Martin F.M."/>
            <person name="Miettinen O."/>
            <person name="Hibbett D.S."/>
            <person name="Nagy L.G."/>
        </authorList>
    </citation>
    <scope>NUCLEOTIDE SEQUENCE [LARGE SCALE GENOMIC DNA]</scope>
    <source>
        <strain evidence="6 7">CBS 962.96</strain>
    </source>
</reference>
<evidence type="ECO:0000259" key="5">
    <source>
        <dbReference type="Pfam" id="PF01975"/>
    </source>
</evidence>
<evidence type="ECO:0000313" key="6">
    <source>
        <dbReference type="EMBL" id="THV02677.1"/>
    </source>
</evidence>
<evidence type="ECO:0000256" key="2">
    <source>
        <dbReference type="ARBA" id="ARBA00022723"/>
    </source>
</evidence>
<dbReference type="InterPro" id="IPR030048">
    <property type="entry name" value="SurE"/>
</dbReference>
<name>A0A4S8MIV1_DENBC</name>
<keyword evidence="4" id="KW-0732">Signal</keyword>
<dbReference type="Gene3D" id="3.40.1210.10">
    <property type="entry name" value="Survival protein SurE-like phosphatase/nucleotidase"/>
    <property type="match status" value="1"/>
</dbReference>
<dbReference type="PANTHER" id="PTHR30457">
    <property type="entry name" value="5'-NUCLEOTIDASE SURE"/>
    <property type="match status" value="1"/>
</dbReference>
<dbReference type="EMBL" id="ML179075">
    <property type="protein sequence ID" value="THV02677.1"/>
    <property type="molecule type" value="Genomic_DNA"/>
</dbReference>
<dbReference type="OrthoDB" id="4018688at2759"/>
<evidence type="ECO:0000313" key="7">
    <source>
        <dbReference type="Proteomes" id="UP000297245"/>
    </source>
</evidence>
<evidence type="ECO:0000256" key="3">
    <source>
        <dbReference type="ARBA" id="ARBA00022801"/>
    </source>
</evidence>
<dbReference type="PANTHER" id="PTHR30457:SF0">
    <property type="entry name" value="PHOSPHATASE, PUTATIVE (AFU_ORTHOLOGUE AFUA_4G01070)-RELATED"/>
    <property type="match status" value="1"/>
</dbReference>
<dbReference type="SUPFAM" id="SSF64167">
    <property type="entry name" value="SurE-like"/>
    <property type="match status" value="1"/>
</dbReference>
<organism evidence="6 7">
    <name type="scientific">Dendrothele bispora (strain CBS 962.96)</name>
    <dbReference type="NCBI Taxonomy" id="1314807"/>
    <lineage>
        <taxon>Eukaryota</taxon>
        <taxon>Fungi</taxon>
        <taxon>Dikarya</taxon>
        <taxon>Basidiomycota</taxon>
        <taxon>Agaricomycotina</taxon>
        <taxon>Agaricomycetes</taxon>
        <taxon>Agaricomycetidae</taxon>
        <taxon>Agaricales</taxon>
        <taxon>Agaricales incertae sedis</taxon>
        <taxon>Dendrothele</taxon>
    </lineage>
</organism>